<keyword evidence="2" id="KW-0175">Coiled coil</keyword>
<feature type="coiled-coil region" evidence="2">
    <location>
        <begin position="212"/>
        <end position="258"/>
    </location>
</feature>
<dbReference type="OrthoDB" id="9805799at2"/>
<dbReference type="FunFam" id="2.70.70.10:FF:000006">
    <property type="entry name" value="M23 family peptidase"/>
    <property type="match status" value="1"/>
</dbReference>
<dbReference type="CDD" id="cd12797">
    <property type="entry name" value="M23_peptidase"/>
    <property type="match status" value="1"/>
</dbReference>
<accession>A0A5S5C8M3</accession>
<reference evidence="6 7" key="1">
    <citation type="submission" date="2019-07" db="EMBL/GenBank/DDBJ databases">
        <title>Genomic Encyclopedia of Type Strains, Phase III (KMG-III): the genomes of soil and plant-associated and newly described type strains.</title>
        <authorList>
            <person name="Whitman W."/>
        </authorList>
    </citation>
    <scope>NUCLEOTIDE SEQUENCE [LARGE SCALE GENOMIC DNA]</scope>
    <source>
        <strain evidence="6 7">BL24</strain>
    </source>
</reference>
<dbReference type="GO" id="GO:0004222">
    <property type="term" value="F:metalloendopeptidase activity"/>
    <property type="evidence" value="ECO:0007669"/>
    <property type="project" value="TreeGrafter"/>
</dbReference>
<dbReference type="InterPro" id="IPR050570">
    <property type="entry name" value="Cell_wall_metabolism_enzyme"/>
</dbReference>
<evidence type="ECO:0000256" key="1">
    <source>
        <dbReference type="ARBA" id="ARBA00022729"/>
    </source>
</evidence>
<dbReference type="InterPro" id="IPR016047">
    <property type="entry name" value="M23ase_b-sheet_dom"/>
</dbReference>
<dbReference type="RefSeq" id="WP_148929669.1">
    <property type="nucleotide sequence ID" value="NZ_VNHS01000004.1"/>
</dbReference>
<feature type="signal peptide" evidence="3">
    <location>
        <begin position="1"/>
        <end position="25"/>
    </location>
</feature>
<feature type="chain" id="PRO_5024380846" evidence="3">
    <location>
        <begin position="26"/>
        <end position="396"/>
    </location>
</feature>
<feature type="domain" description="M23ase beta-sheet core" evidence="4">
    <location>
        <begin position="295"/>
        <end position="391"/>
    </location>
</feature>
<proteinExistence type="predicted"/>
<organism evidence="6 7">
    <name type="scientific">Paenibacillus methanolicus</name>
    <dbReference type="NCBI Taxonomy" id="582686"/>
    <lineage>
        <taxon>Bacteria</taxon>
        <taxon>Bacillati</taxon>
        <taxon>Bacillota</taxon>
        <taxon>Bacilli</taxon>
        <taxon>Bacillales</taxon>
        <taxon>Paenibacillaceae</taxon>
        <taxon>Paenibacillus</taxon>
    </lineage>
</organism>
<dbReference type="PANTHER" id="PTHR21666:SF289">
    <property type="entry name" value="L-ALA--D-GLU ENDOPEPTIDASE"/>
    <property type="match status" value="1"/>
</dbReference>
<dbReference type="AlphaFoldDB" id="A0A5S5C8M3"/>
<dbReference type="Pfam" id="PF24568">
    <property type="entry name" value="CC_PcsB"/>
    <property type="match status" value="1"/>
</dbReference>
<gene>
    <name evidence="6" type="ORF">BCM02_104442</name>
</gene>
<name>A0A5S5C8M3_9BACL</name>
<dbReference type="SUPFAM" id="SSF51261">
    <property type="entry name" value="Duplicated hybrid motif"/>
    <property type="match status" value="1"/>
</dbReference>
<keyword evidence="1 3" id="KW-0732">Signal</keyword>
<evidence type="ECO:0000259" key="4">
    <source>
        <dbReference type="Pfam" id="PF01551"/>
    </source>
</evidence>
<dbReference type="Proteomes" id="UP000323257">
    <property type="component" value="Unassembled WGS sequence"/>
</dbReference>
<dbReference type="Pfam" id="PF01551">
    <property type="entry name" value="Peptidase_M23"/>
    <property type="match status" value="1"/>
</dbReference>
<dbReference type="PANTHER" id="PTHR21666">
    <property type="entry name" value="PEPTIDASE-RELATED"/>
    <property type="match status" value="1"/>
</dbReference>
<dbReference type="InterPro" id="IPR011055">
    <property type="entry name" value="Dup_hybrid_motif"/>
</dbReference>
<evidence type="ECO:0000313" key="6">
    <source>
        <dbReference type="EMBL" id="TYP75761.1"/>
    </source>
</evidence>
<dbReference type="InterPro" id="IPR057309">
    <property type="entry name" value="PcsB_CC"/>
</dbReference>
<evidence type="ECO:0000256" key="3">
    <source>
        <dbReference type="SAM" id="SignalP"/>
    </source>
</evidence>
<protein>
    <submittedName>
        <fullName evidence="6">Peptidase M23-like protein</fullName>
    </submittedName>
</protein>
<feature type="domain" description="Peptidoglycan hydrolase PcsB coiled-coil" evidence="5">
    <location>
        <begin position="108"/>
        <end position="180"/>
    </location>
</feature>
<dbReference type="Gene3D" id="2.70.70.10">
    <property type="entry name" value="Glucose Permease (Domain IIA)"/>
    <property type="match status" value="1"/>
</dbReference>
<sequence length="396" mass="44287">MKKGLAVLAVILLAAFVFQPYGGQAASSQVDKINKELQKVRAQMEAASQSRVQADQYKQYYEKQKEQTTQSVNEILAQIDSVSTQMTGVQTQIEATEANLLKAGEDLQTAEERIVSRDKMLQSRIRLMYTNGFVSYMDVLLSSTSFTDFLDRFDSLTSMLGQDRDILDNHKKDQALIAEKKAEIESQLGQVRTMYAKLEDYQGLLVDKEHQKEVLVQQLNEKVEESEEISEEQEALLMQLAKKAADLEEQKRKAAKKKKVTYYKGGKLAVPLKDSYRMSSSYGYRTHPVTGKRKLHAGIDMAAPKGTPIYAAESGTVLVAQSWSGYGNTVIIDHGNGMWTLYGHIRTGGIMVEKGQFVKRGQKIAEVGSTGVSTGNHLHFEVRINEKTVDPAPYLK</sequence>
<keyword evidence="7" id="KW-1185">Reference proteome</keyword>
<dbReference type="EMBL" id="VNHS01000004">
    <property type="protein sequence ID" value="TYP75761.1"/>
    <property type="molecule type" value="Genomic_DNA"/>
</dbReference>
<comment type="caution">
    <text evidence="6">The sequence shown here is derived from an EMBL/GenBank/DDBJ whole genome shotgun (WGS) entry which is preliminary data.</text>
</comment>
<dbReference type="SUPFAM" id="SSF57997">
    <property type="entry name" value="Tropomyosin"/>
    <property type="match status" value="1"/>
</dbReference>
<dbReference type="Gene3D" id="6.10.250.3150">
    <property type="match status" value="1"/>
</dbReference>
<evidence type="ECO:0000256" key="2">
    <source>
        <dbReference type="SAM" id="Coils"/>
    </source>
</evidence>
<evidence type="ECO:0000313" key="7">
    <source>
        <dbReference type="Proteomes" id="UP000323257"/>
    </source>
</evidence>
<evidence type="ECO:0000259" key="5">
    <source>
        <dbReference type="Pfam" id="PF24568"/>
    </source>
</evidence>